<organism evidence="1 2">
    <name type="scientific">Coccidioides immitis H538.4</name>
    <dbReference type="NCBI Taxonomy" id="396776"/>
    <lineage>
        <taxon>Eukaryota</taxon>
        <taxon>Fungi</taxon>
        <taxon>Dikarya</taxon>
        <taxon>Ascomycota</taxon>
        <taxon>Pezizomycotina</taxon>
        <taxon>Eurotiomycetes</taxon>
        <taxon>Eurotiomycetidae</taxon>
        <taxon>Onygenales</taxon>
        <taxon>Onygenaceae</taxon>
        <taxon>Coccidioides</taxon>
    </lineage>
</organism>
<sequence>MNYLRQTHTGIPHKIHDMVKMELSVISQKSLLKSHNLSKQQIYFMKNIIHGAYIVPATEGKSLYRSKRLFYVNNYINWNQYTSLYNPDFMNTSTALANKLFSKLQQEMANRKAKSDREFEKELTE</sequence>
<reference evidence="2" key="1">
    <citation type="journal article" date="2010" name="Genome Res.">
        <title>Population genomic sequencing of Coccidioides fungi reveals recent hybridization and transposon control.</title>
        <authorList>
            <person name="Neafsey D.E."/>
            <person name="Barker B.M."/>
            <person name="Sharpton T.J."/>
            <person name="Stajich J.E."/>
            <person name="Park D.J."/>
            <person name="Whiston E."/>
            <person name="Hung C.-Y."/>
            <person name="McMahan C."/>
            <person name="White J."/>
            <person name="Sykes S."/>
            <person name="Heiman D."/>
            <person name="Young S."/>
            <person name="Zeng Q."/>
            <person name="Abouelleil A."/>
            <person name="Aftuck L."/>
            <person name="Bessette D."/>
            <person name="Brown A."/>
            <person name="FitzGerald M."/>
            <person name="Lui A."/>
            <person name="Macdonald J.P."/>
            <person name="Priest M."/>
            <person name="Orbach M.J."/>
            <person name="Galgiani J.N."/>
            <person name="Kirkland T.N."/>
            <person name="Cole G.T."/>
            <person name="Birren B.W."/>
            <person name="Henn M.R."/>
            <person name="Taylor J.W."/>
            <person name="Rounsley S.D."/>
        </authorList>
    </citation>
    <scope>NUCLEOTIDE SEQUENCE [LARGE SCALE GENOMIC DNA]</scope>
    <source>
        <strain evidence="2">H538.4</strain>
    </source>
</reference>
<dbReference type="OrthoDB" id="5293665at2759"/>
<evidence type="ECO:0000313" key="1">
    <source>
        <dbReference type="EMBL" id="KMU92313.1"/>
    </source>
</evidence>
<dbReference type="AlphaFoldDB" id="A0A0J8UWL0"/>
<dbReference type="Proteomes" id="UP000054563">
    <property type="component" value="Unassembled WGS sequence"/>
</dbReference>
<proteinExistence type="predicted"/>
<evidence type="ECO:0000313" key="2">
    <source>
        <dbReference type="Proteomes" id="UP000054563"/>
    </source>
</evidence>
<gene>
    <name evidence="1" type="ORF">CIHG_10141</name>
</gene>
<dbReference type="EMBL" id="DS017066">
    <property type="protein sequence ID" value="KMU92313.1"/>
    <property type="molecule type" value="Genomic_DNA"/>
</dbReference>
<name>A0A0J8UWL0_COCIT</name>
<dbReference type="VEuPathDB" id="FungiDB:CIHG_10141"/>
<accession>A0A0J8UWL0</accession>
<protein>
    <submittedName>
        <fullName evidence="1">Uncharacterized protein</fullName>
    </submittedName>
</protein>